<dbReference type="GO" id="GO:0160150">
    <property type="term" value="F:tRNA pseudouridine(13) synthase activity"/>
    <property type="evidence" value="ECO:0007669"/>
    <property type="project" value="UniProtKB-EC"/>
</dbReference>
<organism evidence="5">
    <name type="scientific">uncultured marine group II/III euryarchaeote KM3_160_F12</name>
    <dbReference type="NCBI Taxonomy" id="1457912"/>
    <lineage>
        <taxon>Archaea</taxon>
        <taxon>Methanobacteriati</taxon>
        <taxon>Methanobacteriota</taxon>
        <taxon>environmental samples</taxon>
    </lineage>
</organism>
<reference evidence="5" key="1">
    <citation type="journal article" date="2014" name="Genome Biol. Evol.">
        <title>Pangenome evidence for extensive interdomain horizontal transfer affecting lineage core and shell genes in uncultured planktonic thaumarchaeota and euryarchaeota.</title>
        <authorList>
            <person name="Deschamps P."/>
            <person name="Zivanovic Y."/>
            <person name="Moreira D."/>
            <person name="Rodriguez-Valera F."/>
            <person name="Lopez-Garcia P."/>
        </authorList>
    </citation>
    <scope>NUCLEOTIDE SEQUENCE</scope>
</reference>
<dbReference type="InterPro" id="IPR011760">
    <property type="entry name" value="PsdUridine_synth_TruD_insert"/>
</dbReference>
<dbReference type="GO" id="GO:0001522">
    <property type="term" value="P:pseudouridine synthesis"/>
    <property type="evidence" value="ECO:0007669"/>
    <property type="project" value="InterPro"/>
</dbReference>
<evidence type="ECO:0000256" key="2">
    <source>
        <dbReference type="ARBA" id="ARBA00022694"/>
    </source>
</evidence>
<feature type="domain" description="TRUD" evidence="4">
    <location>
        <begin position="156"/>
        <end position="384"/>
    </location>
</feature>
<dbReference type="EMBL" id="KF900668">
    <property type="protein sequence ID" value="AIF03070.1"/>
    <property type="molecule type" value="Genomic_DNA"/>
</dbReference>
<accession>A0A075GIP8</accession>
<dbReference type="GO" id="GO:0003723">
    <property type="term" value="F:RNA binding"/>
    <property type="evidence" value="ECO:0007669"/>
    <property type="project" value="InterPro"/>
</dbReference>
<sequence>MVKLRQIAEDFIVTELGGPEPVVGSDFSDCEHRLYRLEKRNHDTIALLARLSRHFHLSRRSFGISGFKDRHAVTSQMVSLPEGKGQGLPTEIGQQVGDLSDDLTGEGWRLTLLGGSDKKLRSGSHSANHFEITVRDINQQQLEGLPRRLEQARIHGWPNWFDTQRFGSAVGHRLPGTHVVAGEYKAAMKLHLTERNKSDRSDKRRDKKKFAANWPDISHIKPEHKPFSKLLKAQARALEAGVDDEELWRRVYMALPYDIRGIWISAWQSREWNSDLGGIFESHFPHHLLYLVKIGVGGPFLFPEAPSGKRGAPKRHLISDIKETLEKLPETMEMPHSDLDLTAIDQYLSNHPRPLMINSEIGSTEEVRDEMNSRSKGKRWAITFDFELPPGAYATVLIKRLFH</sequence>
<dbReference type="EC" id="5.4.99.27" evidence="5"/>
<dbReference type="InterPro" id="IPR042214">
    <property type="entry name" value="TruD_catalytic"/>
</dbReference>
<dbReference type="PIRSF" id="PIRSF037016">
    <property type="entry name" value="Pseudouridin_synth_euk_prd"/>
    <property type="match status" value="1"/>
</dbReference>
<evidence type="ECO:0000256" key="1">
    <source>
        <dbReference type="ARBA" id="ARBA00007953"/>
    </source>
</evidence>
<dbReference type="InterPro" id="IPR020119">
    <property type="entry name" value="PsdUridine_synth_TruD_CS"/>
</dbReference>
<dbReference type="PROSITE" id="PS01268">
    <property type="entry name" value="UPF0024"/>
    <property type="match status" value="1"/>
</dbReference>
<dbReference type="SUPFAM" id="SSF55120">
    <property type="entry name" value="Pseudouridine synthase"/>
    <property type="match status" value="1"/>
</dbReference>
<keyword evidence="3 5" id="KW-0413">Isomerase</keyword>
<proteinExistence type="inferred from homology"/>
<evidence type="ECO:0000313" key="5">
    <source>
        <dbReference type="EMBL" id="AIF03070.1"/>
    </source>
</evidence>
<protein>
    <submittedName>
        <fullName evidence="5">tRNA pseudouridine synthase D (TruD, PUS7)</fullName>
        <ecNumber evidence="5">5.4.99.27</ecNumber>
    </submittedName>
</protein>
<dbReference type="InterPro" id="IPR001656">
    <property type="entry name" value="PsdUridine_synth_TruD"/>
</dbReference>
<dbReference type="PANTHER" id="PTHR13326">
    <property type="entry name" value="TRNA PSEUDOURIDINE SYNTHASE D"/>
    <property type="match status" value="1"/>
</dbReference>
<gene>
    <name evidence="5" type="primary">PUS7</name>
    <name evidence="5" type="synonym">truD</name>
</gene>
<dbReference type="GO" id="GO:0008033">
    <property type="term" value="P:tRNA processing"/>
    <property type="evidence" value="ECO:0007669"/>
    <property type="project" value="UniProtKB-KW"/>
</dbReference>
<dbReference type="PANTHER" id="PTHR13326:SF21">
    <property type="entry name" value="PSEUDOURIDYLATE SYNTHASE PUS7L"/>
    <property type="match status" value="1"/>
</dbReference>
<dbReference type="Gene3D" id="3.30.2350.20">
    <property type="entry name" value="TruD, catalytic domain"/>
    <property type="match status" value="2"/>
</dbReference>
<dbReference type="Pfam" id="PF01142">
    <property type="entry name" value="TruD"/>
    <property type="match status" value="1"/>
</dbReference>
<dbReference type="InterPro" id="IPR020103">
    <property type="entry name" value="PsdUridine_synth_cat_dom_sf"/>
</dbReference>
<evidence type="ECO:0000256" key="3">
    <source>
        <dbReference type="ARBA" id="ARBA00023235"/>
    </source>
</evidence>
<keyword evidence="2" id="KW-0819">tRNA processing</keyword>
<evidence type="ECO:0000259" key="4">
    <source>
        <dbReference type="PROSITE" id="PS50984"/>
    </source>
</evidence>
<dbReference type="PROSITE" id="PS50984">
    <property type="entry name" value="TRUD"/>
    <property type="match status" value="1"/>
</dbReference>
<comment type="similarity">
    <text evidence="1">Belongs to the pseudouridine synthase TruD family.</text>
</comment>
<name>A0A075GIP8_9EURY</name>
<dbReference type="AlphaFoldDB" id="A0A075GIP8"/>